<feature type="signal peptide" evidence="4">
    <location>
        <begin position="1"/>
        <end position="35"/>
    </location>
</feature>
<dbReference type="Proteomes" id="UP000292855">
    <property type="component" value="Unassembled WGS sequence"/>
</dbReference>
<dbReference type="Pfam" id="PF13620">
    <property type="entry name" value="CarboxypepD_reg"/>
    <property type="match status" value="1"/>
</dbReference>
<dbReference type="AlphaFoldDB" id="A0A4Q6XIU9"/>
<dbReference type="InterPro" id="IPR012910">
    <property type="entry name" value="Plug_dom"/>
</dbReference>
<feature type="chain" id="PRO_5020245376" evidence="4">
    <location>
        <begin position="36"/>
        <end position="1041"/>
    </location>
</feature>
<dbReference type="RefSeq" id="WP_130141718.1">
    <property type="nucleotide sequence ID" value="NZ_SGIT01000002.1"/>
</dbReference>
<dbReference type="NCBIfam" id="TIGR04056">
    <property type="entry name" value="OMP_RagA_SusC"/>
    <property type="match status" value="1"/>
</dbReference>
<dbReference type="InterPro" id="IPR023996">
    <property type="entry name" value="TonB-dep_OMP_SusC/RagA"/>
</dbReference>
<comment type="caution">
    <text evidence="6">The sequence shown here is derived from an EMBL/GenBank/DDBJ whole genome shotgun (WGS) entry which is preliminary data.</text>
</comment>
<keyword evidence="3" id="KW-0998">Cell outer membrane</keyword>
<dbReference type="GO" id="GO:0009279">
    <property type="term" value="C:cell outer membrane"/>
    <property type="evidence" value="ECO:0007669"/>
    <property type="project" value="UniProtKB-SubCell"/>
</dbReference>
<accession>A0A4Q6XIU9</accession>
<name>A0A4Q6XIU9_9SPHI</name>
<dbReference type="Pfam" id="PF07715">
    <property type="entry name" value="Plug"/>
    <property type="match status" value="1"/>
</dbReference>
<feature type="domain" description="TonB-dependent receptor plug" evidence="5">
    <location>
        <begin position="139"/>
        <end position="243"/>
    </location>
</feature>
<dbReference type="Gene3D" id="2.60.40.1120">
    <property type="entry name" value="Carboxypeptidase-like, regulatory domain"/>
    <property type="match status" value="1"/>
</dbReference>
<evidence type="ECO:0000256" key="1">
    <source>
        <dbReference type="ARBA" id="ARBA00004442"/>
    </source>
</evidence>
<sequence length="1041" mass="115320">MNRILTEYMTKITKKRMWRSLFFTMLALGVVPVFAQTTITGKVVSNYDKSPVLDAVVTVLNTTSNVRTKKDGSFTLDEVDDRATTIRVWSPGYYEAYVEILGRSTFEITLIGEGRTNYINVVDGTFSEKNSNVLSDNDYRAGAVDIEQVLTGEMTGLRVLNKSGMVSEGGMLNFRGVRSFDADNTPLIVVDGVPYLPDLGNSPIIGGYSRGTFAPFALQDIKHIRLLKGAETARYGSLGSNGVLLLETSSSDDLETVVEFSGNYGLAHNYSTLPLLGGSAYKSLLGSVGMTQYEDIGELLARFPFLRDDPDYYYNYLYNNTTDWQDVIYRNAFVTDNHLRIKGGDAVAKYDLSLGVLSQQGALDQTATTRYSTRLNSSINLGGKFDLKAITALTYSTSRLQEQGILPATNPLISALYRAPILSPYQKDVDNNVLPDLDRVGQFGVSNPLALLQTADFKSDIYDVFVQANLGYQATDRFRLNAVLGLFSNYTRQNAFIPGLSSGTILPLEDGLALNSARAGAGQTSNISWNLYGTYHKNWNQDEAFFGGGVQGLLTSQEYDAGSGRNTSSDFYRTLNYVNNAGRLFWGYNEQWNWMNIYGYTQYSWRSLAKLDVNLSIDGSSVSGANASRFGVFPAADFSFLLSNTALLKDINSIDNLVFKIGYAKTGNSRFSSKIGQAYYGSQLYRQLAGIVVGNIPNQNIRWEDNENWQANLIFSGINQRLNLNVGYYFNRASNLLNAFPVSPIGGIDQIYMNGGAIENQGLEVELNVAVIDNRDWSLTWRGNLSTLNSKVKRLVGGADMLHLQADGVTRINRVGVSPFSFYGANFRGVISSDAEAGALGLQDYKNRYFGAGDAHFADINQDGVIDNEDQVSLGNSLPNLFGGTSLSIRYKNIHLQGLLSFSQGNQMYNGLRRSMESMDSYANQSEAVLRRWQTDGQQTNIPQAAYGDPMENARFSNRWIEDASFLRLENITLSYKFGQHRLNVLSNSEWYIAGENIFTWTDYLGLDPVTAYSNAISYMGADYGKIPLPRTFKFGVNIKL</sequence>
<dbReference type="InterPro" id="IPR036942">
    <property type="entry name" value="Beta-barrel_TonB_sf"/>
</dbReference>
<reference evidence="6 7" key="1">
    <citation type="submission" date="2019-02" db="EMBL/GenBank/DDBJ databases">
        <authorList>
            <person name="Li Y."/>
        </authorList>
    </citation>
    <scope>NUCLEOTIDE SEQUENCE [LARGE SCALE GENOMIC DNA]</scope>
    <source>
        <strain evidence="6 7">30C10-4-7</strain>
    </source>
</reference>
<dbReference type="EMBL" id="SGIT01000002">
    <property type="protein sequence ID" value="RZF59801.1"/>
    <property type="molecule type" value="Genomic_DNA"/>
</dbReference>
<dbReference type="Gene3D" id="2.40.170.20">
    <property type="entry name" value="TonB-dependent receptor, beta-barrel domain"/>
    <property type="match status" value="1"/>
</dbReference>
<dbReference type="Gene3D" id="2.170.130.10">
    <property type="entry name" value="TonB-dependent receptor, plug domain"/>
    <property type="match status" value="1"/>
</dbReference>
<dbReference type="SUPFAM" id="SSF49464">
    <property type="entry name" value="Carboxypeptidase regulatory domain-like"/>
    <property type="match status" value="1"/>
</dbReference>
<keyword evidence="4" id="KW-0732">Signal</keyword>
<organism evidence="6 7">
    <name type="scientific">Sphingobacterium corticibacterium</name>
    <dbReference type="NCBI Taxonomy" id="2484746"/>
    <lineage>
        <taxon>Bacteria</taxon>
        <taxon>Pseudomonadati</taxon>
        <taxon>Bacteroidota</taxon>
        <taxon>Sphingobacteriia</taxon>
        <taxon>Sphingobacteriales</taxon>
        <taxon>Sphingobacteriaceae</taxon>
        <taxon>Sphingobacterium</taxon>
    </lineage>
</organism>
<gene>
    <name evidence="6" type="ORF">EWE74_11675</name>
</gene>
<proteinExistence type="predicted"/>
<evidence type="ECO:0000259" key="5">
    <source>
        <dbReference type="Pfam" id="PF07715"/>
    </source>
</evidence>
<keyword evidence="7" id="KW-1185">Reference proteome</keyword>
<evidence type="ECO:0000256" key="4">
    <source>
        <dbReference type="SAM" id="SignalP"/>
    </source>
</evidence>
<keyword evidence="2" id="KW-0472">Membrane</keyword>
<evidence type="ECO:0000256" key="3">
    <source>
        <dbReference type="ARBA" id="ARBA00023237"/>
    </source>
</evidence>
<protein>
    <submittedName>
        <fullName evidence="6">SusC/RagA family TonB-linked outer membrane protein</fullName>
    </submittedName>
</protein>
<evidence type="ECO:0000256" key="2">
    <source>
        <dbReference type="ARBA" id="ARBA00023136"/>
    </source>
</evidence>
<dbReference type="InterPro" id="IPR037066">
    <property type="entry name" value="Plug_dom_sf"/>
</dbReference>
<dbReference type="InterPro" id="IPR008969">
    <property type="entry name" value="CarboxyPept-like_regulatory"/>
</dbReference>
<dbReference type="SUPFAM" id="SSF56935">
    <property type="entry name" value="Porins"/>
    <property type="match status" value="1"/>
</dbReference>
<evidence type="ECO:0000313" key="7">
    <source>
        <dbReference type="Proteomes" id="UP000292855"/>
    </source>
</evidence>
<evidence type="ECO:0000313" key="6">
    <source>
        <dbReference type="EMBL" id="RZF59801.1"/>
    </source>
</evidence>
<comment type="subcellular location">
    <subcellularLocation>
        <location evidence="1">Cell outer membrane</location>
    </subcellularLocation>
</comment>
<dbReference type="OrthoDB" id="830178at2"/>